<dbReference type="PANTHER" id="PTHR14859:SF15">
    <property type="entry name" value="ENDONUCLEASE_EXONUCLEASE_PHOSPHATASE DOMAIN-CONTAINING PROTEIN"/>
    <property type="match status" value="1"/>
</dbReference>
<accession>A0ABS9SJ57</accession>
<feature type="domain" description="Endonuclease/exonuclease/phosphatase" evidence="1">
    <location>
        <begin position="100"/>
        <end position="306"/>
    </location>
</feature>
<comment type="caution">
    <text evidence="2">The sequence shown here is derived from an EMBL/GenBank/DDBJ whole genome shotgun (WGS) entry which is preliminary data.</text>
</comment>
<dbReference type="Gene3D" id="3.60.10.10">
    <property type="entry name" value="Endonuclease/exonuclease/phosphatase"/>
    <property type="match status" value="2"/>
</dbReference>
<dbReference type="PANTHER" id="PTHR14859">
    <property type="entry name" value="CALCOFLUOR WHITE HYPERSENSITIVE PROTEIN PRECURSOR"/>
    <property type="match status" value="1"/>
</dbReference>
<evidence type="ECO:0000313" key="2">
    <source>
        <dbReference type="EMBL" id="MCH5598385.1"/>
    </source>
</evidence>
<evidence type="ECO:0000313" key="3">
    <source>
        <dbReference type="Proteomes" id="UP001202248"/>
    </source>
</evidence>
<dbReference type="EMBL" id="JAKWBL010000001">
    <property type="protein sequence ID" value="MCH5598385.1"/>
    <property type="molecule type" value="Genomic_DNA"/>
</dbReference>
<dbReference type="Pfam" id="PF03372">
    <property type="entry name" value="Exo_endo_phos"/>
    <property type="match status" value="1"/>
</dbReference>
<name>A0ABS9SJ57_9BACT</name>
<proteinExistence type="predicted"/>
<dbReference type="InterPro" id="IPR036691">
    <property type="entry name" value="Endo/exonu/phosph_ase_sf"/>
</dbReference>
<sequence>MGDLNLWPSDQNHSLVTSKFHDPLGKALTPFTYKANRYGNPRNARIDFIMGNEQAVVTNLDTIHTYASDHYPVIANVALDFSTFSMMHYTINHGANAAGAYNLSAIENEIRNSGADIISLNQVDINFSSRSDYDDQIDLLATRLGMKRSFHATLDKEPDAGSNGKRRKFGQAFLSKFPIESIDDGTQLRWIYTAGATTSTPQGLFGAVININGARTRFYVTSLSTDSISRLQQAYEAKERIAADPLPVKMLSGNLSDIPGSIPLNILQPVFSDAFAGMGSLAFNYPSGTPAKTINYILYSGMLQMQQASVRTSQASTHRPIVTTIKLQ</sequence>
<evidence type="ECO:0000259" key="1">
    <source>
        <dbReference type="Pfam" id="PF03372"/>
    </source>
</evidence>
<keyword evidence="3" id="KW-1185">Reference proteome</keyword>
<dbReference type="Proteomes" id="UP001202248">
    <property type="component" value="Unassembled WGS sequence"/>
</dbReference>
<protein>
    <recommendedName>
        <fullName evidence="1">Endonuclease/exonuclease/phosphatase domain-containing protein</fullName>
    </recommendedName>
</protein>
<reference evidence="2 3" key="1">
    <citation type="submission" date="2022-02" db="EMBL/GenBank/DDBJ databases">
        <authorList>
            <person name="Min J."/>
        </authorList>
    </citation>
    <scope>NUCLEOTIDE SEQUENCE [LARGE SCALE GENOMIC DNA]</scope>
    <source>
        <strain evidence="2 3">GR10-1</strain>
    </source>
</reference>
<dbReference type="InterPro" id="IPR005135">
    <property type="entry name" value="Endo/exonuclease/phosphatase"/>
</dbReference>
<gene>
    <name evidence="2" type="ORF">MKP09_10915</name>
</gene>
<dbReference type="SUPFAM" id="SSF56219">
    <property type="entry name" value="DNase I-like"/>
    <property type="match status" value="2"/>
</dbReference>
<dbReference type="InterPro" id="IPR051916">
    <property type="entry name" value="GPI-anchor_lipid_remodeler"/>
</dbReference>
<organism evidence="2 3">
    <name type="scientific">Niabella ginsengisoli</name>
    <dbReference type="NCBI Taxonomy" id="522298"/>
    <lineage>
        <taxon>Bacteria</taxon>
        <taxon>Pseudomonadati</taxon>
        <taxon>Bacteroidota</taxon>
        <taxon>Chitinophagia</taxon>
        <taxon>Chitinophagales</taxon>
        <taxon>Chitinophagaceae</taxon>
        <taxon>Niabella</taxon>
    </lineage>
</organism>